<protein>
    <submittedName>
        <fullName evidence="2">Uncharacterized protein</fullName>
    </submittedName>
</protein>
<evidence type="ECO:0000256" key="1">
    <source>
        <dbReference type="SAM" id="MobiDB-lite"/>
    </source>
</evidence>
<gene>
    <name evidence="2" type="ORF">S06H3_27880</name>
</gene>
<feature type="compositionally biased region" description="Basic and acidic residues" evidence="1">
    <location>
        <begin position="7"/>
        <end position="24"/>
    </location>
</feature>
<accession>X1LYG2</accession>
<feature type="compositionally biased region" description="Polar residues" evidence="1">
    <location>
        <begin position="25"/>
        <end position="38"/>
    </location>
</feature>
<reference evidence="2" key="1">
    <citation type="journal article" date="2014" name="Front. Microbiol.">
        <title>High frequency of phylogenetically diverse reductive dehalogenase-homologous genes in deep subseafloor sedimentary metagenomes.</title>
        <authorList>
            <person name="Kawai M."/>
            <person name="Futagami T."/>
            <person name="Toyoda A."/>
            <person name="Takaki Y."/>
            <person name="Nishi S."/>
            <person name="Hori S."/>
            <person name="Arai W."/>
            <person name="Tsubouchi T."/>
            <person name="Morono Y."/>
            <person name="Uchiyama I."/>
            <person name="Ito T."/>
            <person name="Fujiyama A."/>
            <person name="Inagaki F."/>
            <person name="Takami H."/>
        </authorList>
    </citation>
    <scope>NUCLEOTIDE SEQUENCE</scope>
    <source>
        <strain evidence="2">Expedition CK06-06</strain>
    </source>
</reference>
<dbReference type="AlphaFoldDB" id="X1LYG2"/>
<organism evidence="2">
    <name type="scientific">marine sediment metagenome</name>
    <dbReference type="NCBI Taxonomy" id="412755"/>
    <lineage>
        <taxon>unclassified sequences</taxon>
        <taxon>metagenomes</taxon>
        <taxon>ecological metagenomes</taxon>
    </lineage>
</organism>
<dbReference type="EMBL" id="BARV01016212">
    <property type="protein sequence ID" value="GAI24412.1"/>
    <property type="molecule type" value="Genomic_DNA"/>
</dbReference>
<feature type="non-terminal residue" evidence="2">
    <location>
        <position position="1"/>
    </location>
</feature>
<sequence>GYSSRAFMHDYARDKKAGDERDNLSNEGNFSQQSSYPL</sequence>
<comment type="caution">
    <text evidence="2">The sequence shown here is derived from an EMBL/GenBank/DDBJ whole genome shotgun (WGS) entry which is preliminary data.</text>
</comment>
<evidence type="ECO:0000313" key="2">
    <source>
        <dbReference type="EMBL" id="GAI24412.1"/>
    </source>
</evidence>
<proteinExistence type="predicted"/>
<name>X1LYG2_9ZZZZ</name>
<feature type="region of interest" description="Disordered" evidence="1">
    <location>
        <begin position="1"/>
        <end position="38"/>
    </location>
</feature>